<keyword evidence="4" id="KW-1133">Transmembrane helix</keyword>
<evidence type="ECO:0000256" key="4">
    <source>
        <dbReference type="SAM" id="Phobius"/>
    </source>
</evidence>
<gene>
    <name evidence="6" type="ORF">NSE01_29730</name>
</gene>
<dbReference type="SUPFAM" id="SSF55874">
    <property type="entry name" value="ATPase domain of HSP90 chaperone/DNA topoisomerase II/histidine kinase"/>
    <property type="match status" value="1"/>
</dbReference>
<dbReference type="SMART" id="SM00387">
    <property type="entry name" value="HATPase_c"/>
    <property type="match status" value="1"/>
</dbReference>
<dbReference type="GO" id="GO:0016020">
    <property type="term" value="C:membrane"/>
    <property type="evidence" value="ECO:0007669"/>
    <property type="project" value="InterPro"/>
</dbReference>
<feature type="domain" description="Histidine kinase/HSP90-like ATPase" evidence="5">
    <location>
        <begin position="897"/>
        <end position="994"/>
    </location>
</feature>
<evidence type="ECO:0000256" key="1">
    <source>
        <dbReference type="ARBA" id="ARBA00022679"/>
    </source>
</evidence>
<evidence type="ECO:0000259" key="5">
    <source>
        <dbReference type="SMART" id="SM00387"/>
    </source>
</evidence>
<proteinExistence type="predicted"/>
<reference evidence="6 7" key="1">
    <citation type="submission" date="2019-07" db="EMBL/GenBank/DDBJ databases">
        <title>Whole genome shotgun sequence of Novosphingobium sediminis NBRC 106119.</title>
        <authorList>
            <person name="Hosoyama A."/>
            <person name="Uohara A."/>
            <person name="Ohji S."/>
            <person name="Ichikawa N."/>
        </authorList>
    </citation>
    <scope>NUCLEOTIDE SEQUENCE [LARGE SCALE GENOMIC DNA]</scope>
    <source>
        <strain evidence="6 7">NBRC 106119</strain>
    </source>
</reference>
<dbReference type="InterPro" id="IPR011712">
    <property type="entry name" value="Sig_transdc_His_kin_sub3_dim/P"/>
</dbReference>
<protein>
    <submittedName>
        <fullName evidence="6">Histidine kinase</fullName>
    </submittedName>
</protein>
<evidence type="ECO:0000256" key="2">
    <source>
        <dbReference type="ARBA" id="ARBA00022777"/>
    </source>
</evidence>
<dbReference type="Pfam" id="PF07495">
    <property type="entry name" value="Y_Y_Y"/>
    <property type="match status" value="1"/>
</dbReference>
<dbReference type="InterPro" id="IPR011110">
    <property type="entry name" value="Reg_prop"/>
</dbReference>
<dbReference type="InterPro" id="IPR013783">
    <property type="entry name" value="Ig-like_fold"/>
</dbReference>
<keyword evidence="2 6" id="KW-0418">Kinase</keyword>
<keyword evidence="4" id="KW-0812">Transmembrane</keyword>
<keyword evidence="3" id="KW-0902">Two-component regulatory system</keyword>
<dbReference type="Gene3D" id="3.30.565.10">
    <property type="entry name" value="Histidine kinase-like ATPase, C-terminal domain"/>
    <property type="match status" value="1"/>
</dbReference>
<dbReference type="Proteomes" id="UP000321464">
    <property type="component" value="Unassembled WGS sequence"/>
</dbReference>
<organism evidence="6 7">
    <name type="scientific">Novosphingobium sediminis</name>
    <dbReference type="NCBI Taxonomy" id="707214"/>
    <lineage>
        <taxon>Bacteria</taxon>
        <taxon>Pseudomonadati</taxon>
        <taxon>Pseudomonadota</taxon>
        <taxon>Alphaproteobacteria</taxon>
        <taxon>Sphingomonadales</taxon>
        <taxon>Sphingomonadaceae</taxon>
        <taxon>Novosphingobium</taxon>
    </lineage>
</organism>
<dbReference type="Pfam" id="PF07494">
    <property type="entry name" value="Reg_prop"/>
    <property type="match status" value="1"/>
</dbReference>
<dbReference type="Gene3D" id="1.20.5.1930">
    <property type="match status" value="1"/>
</dbReference>
<dbReference type="InterPro" id="IPR003594">
    <property type="entry name" value="HATPase_dom"/>
</dbReference>
<comment type="caution">
    <text evidence="6">The sequence shown here is derived from an EMBL/GenBank/DDBJ whole genome shotgun (WGS) entry which is preliminary data.</text>
</comment>
<dbReference type="Pfam" id="PF07730">
    <property type="entry name" value="HisKA_3"/>
    <property type="match status" value="1"/>
</dbReference>
<accession>A0A512AN85</accession>
<dbReference type="InterPro" id="IPR011123">
    <property type="entry name" value="Y_Y_Y"/>
</dbReference>
<dbReference type="Pfam" id="PF02518">
    <property type="entry name" value="HATPase_c"/>
    <property type="match status" value="1"/>
</dbReference>
<dbReference type="Gene3D" id="2.60.40.10">
    <property type="entry name" value="Immunoglobulins"/>
    <property type="match status" value="1"/>
</dbReference>
<dbReference type="InterPro" id="IPR036890">
    <property type="entry name" value="HATPase_C_sf"/>
</dbReference>
<name>A0A512AN85_9SPHN</name>
<dbReference type="PANTHER" id="PTHR24421">
    <property type="entry name" value="NITRATE/NITRITE SENSOR PROTEIN NARX-RELATED"/>
    <property type="match status" value="1"/>
</dbReference>
<dbReference type="PANTHER" id="PTHR24421:SF62">
    <property type="entry name" value="SENSORY TRANSDUCTION HISTIDINE KINASE"/>
    <property type="match status" value="1"/>
</dbReference>
<dbReference type="SUPFAM" id="SSF63829">
    <property type="entry name" value="Calcium-dependent phosphotriesterase"/>
    <property type="match status" value="1"/>
</dbReference>
<feature type="transmembrane region" description="Helical" evidence="4">
    <location>
        <begin position="756"/>
        <end position="774"/>
    </location>
</feature>
<evidence type="ECO:0000256" key="3">
    <source>
        <dbReference type="ARBA" id="ARBA00023012"/>
    </source>
</evidence>
<dbReference type="EMBL" id="BJYR01000019">
    <property type="protein sequence ID" value="GEO01141.1"/>
    <property type="molecule type" value="Genomic_DNA"/>
</dbReference>
<evidence type="ECO:0000313" key="7">
    <source>
        <dbReference type="Proteomes" id="UP000321464"/>
    </source>
</evidence>
<keyword evidence="1" id="KW-0808">Transferase</keyword>
<dbReference type="InterPro" id="IPR015943">
    <property type="entry name" value="WD40/YVTN_repeat-like_dom_sf"/>
</dbReference>
<dbReference type="InterPro" id="IPR050482">
    <property type="entry name" value="Sensor_HK_TwoCompSys"/>
</dbReference>
<sequence>MSCDGNRQGPVVALLKRLIRAALLLVLTALLPGAGFAAEPTITDALRGFAINHWSLEEGAPSRINAITQSADGMLWIGGVDGLFRFDGVTFEKVGGDRRLIVSDILAARSGDVWVGLARGQGLLVYRHGRLESAGMPNPSREINDMAEDRSGAIWVARGGRGVLSLARLAGGRWQEFGAASGLPEQPVWNLLVARDGTLWVVLERAIYRLPPGCARFQPTGLGVTPRSSLAEDAHGGIWLSDREGTRRVARSGGGKIEQGQRLLHPEPAGGTRSLFDRRGDLWEATWSDGVVRVIDPLQRGPGSKVTRLGMAGGLLSSQTRAVFEDREGNIWIGSELGLNMLRRVPITVAPGIPANSYSTYRLAAAADGTVYAAEAAGVYRIAAGADPVRVMATRSPVEALCAAGADGIWAITHEAAFRITANGRSEFAKPRPFIAQACAQDRDGTVWMPALDDGLMHLRAGRWGSWPGLGPGIGDPANAVILPDGRAAIQFRGTMPAGPTPFVAIDRRFDHVGGIEGLLAGPGMLLISGATGLEAPMQPGRPFLDKARYPWTASLNGLAQGRSGDSWGFGDNGVFQIRTADLLRALERPGTAVAIRQFDFRDGLNSFVQKSGGSQIVVGGDGRVWFATRRNILMIDPEAIMRNSLAPAVMIRSILAGRHRFNAAEGLTLPAGTTRIEADFTATSLSVPQRVTFRYRLLGSDEAWTTVRNVRQGIYADLGPGHYTLEVLAANEDGVWSKEPARLHFSIARAFHQTLWFRTLAALTIGGLLYLIYSLRLRQVSGQIQQRMLARTHERERIARELHDTMIQGVQGLILRFQAVADHFADDPAAQAVLMPALDRAEEMLVEGRERVSGLRRADDRDLVSEVERLMSEQLNSPGVLAPLTVTGKPRRLLPELVDEVLAVLSEALCNAVRHSGASRIEVGLAFGSLSFTAFVRDNGIGISNVVELPGGREGHYGLIGMNERARTMKGRLRIESAAGFGTEITLRVPARFAYLPGDAPIQRKAAAESAAAAPDRKASA</sequence>
<dbReference type="Gene3D" id="2.130.10.10">
    <property type="entry name" value="YVTN repeat-like/Quinoprotein amine dehydrogenase"/>
    <property type="match status" value="2"/>
</dbReference>
<dbReference type="GO" id="GO:0046983">
    <property type="term" value="F:protein dimerization activity"/>
    <property type="evidence" value="ECO:0007669"/>
    <property type="project" value="InterPro"/>
</dbReference>
<keyword evidence="7" id="KW-1185">Reference proteome</keyword>
<evidence type="ECO:0000313" key="6">
    <source>
        <dbReference type="EMBL" id="GEO01141.1"/>
    </source>
</evidence>
<dbReference type="CDD" id="cd16917">
    <property type="entry name" value="HATPase_UhpB-NarQ-NarX-like"/>
    <property type="match status" value="1"/>
</dbReference>
<keyword evidence="4" id="KW-0472">Membrane</keyword>
<dbReference type="AlphaFoldDB" id="A0A512AN85"/>
<dbReference type="GO" id="GO:0000155">
    <property type="term" value="F:phosphorelay sensor kinase activity"/>
    <property type="evidence" value="ECO:0007669"/>
    <property type="project" value="InterPro"/>
</dbReference>